<keyword evidence="2" id="KW-1185">Reference proteome</keyword>
<evidence type="ECO:0000313" key="1">
    <source>
        <dbReference type="EMBL" id="KAF7273958.1"/>
    </source>
</evidence>
<dbReference type="EMBL" id="JAACXV010013202">
    <property type="protein sequence ID" value="KAF7273958.1"/>
    <property type="molecule type" value="Genomic_DNA"/>
</dbReference>
<dbReference type="Proteomes" id="UP000625711">
    <property type="component" value="Unassembled WGS sequence"/>
</dbReference>
<comment type="caution">
    <text evidence="1">The sequence shown here is derived from an EMBL/GenBank/DDBJ whole genome shotgun (WGS) entry which is preliminary data.</text>
</comment>
<name>A0A834M7Y2_RHYFE</name>
<gene>
    <name evidence="1" type="ORF">GWI33_013358</name>
</gene>
<reference evidence="1" key="1">
    <citation type="submission" date="2020-08" db="EMBL/GenBank/DDBJ databases">
        <title>Genome sequencing and assembly of the red palm weevil Rhynchophorus ferrugineus.</title>
        <authorList>
            <person name="Dias G.B."/>
            <person name="Bergman C.M."/>
            <person name="Manee M."/>
        </authorList>
    </citation>
    <scope>NUCLEOTIDE SEQUENCE</scope>
    <source>
        <strain evidence="1">AA-2017</strain>
        <tissue evidence="1">Whole larva</tissue>
    </source>
</reference>
<protein>
    <submittedName>
        <fullName evidence="1">Uncharacterized protein</fullName>
    </submittedName>
</protein>
<sequence length="92" mass="11581">MIEESNIKYKNYIARRTRGRRSDFEEAKRRVDRVCKNKKRKYENYFIDKMDRTEDFRDNDPRESYRYLKSSRDVYKLRTNLCRNKKKVTLKR</sequence>
<accession>A0A834M7Y2</accession>
<proteinExistence type="predicted"/>
<organism evidence="1 2">
    <name type="scientific">Rhynchophorus ferrugineus</name>
    <name type="common">Red palm weevil</name>
    <name type="synonym">Curculio ferrugineus</name>
    <dbReference type="NCBI Taxonomy" id="354439"/>
    <lineage>
        <taxon>Eukaryota</taxon>
        <taxon>Metazoa</taxon>
        <taxon>Ecdysozoa</taxon>
        <taxon>Arthropoda</taxon>
        <taxon>Hexapoda</taxon>
        <taxon>Insecta</taxon>
        <taxon>Pterygota</taxon>
        <taxon>Neoptera</taxon>
        <taxon>Endopterygota</taxon>
        <taxon>Coleoptera</taxon>
        <taxon>Polyphaga</taxon>
        <taxon>Cucujiformia</taxon>
        <taxon>Curculionidae</taxon>
        <taxon>Dryophthorinae</taxon>
        <taxon>Rhynchophorus</taxon>
    </lineage>
</organism>
<dbReference type="OrthoDB" id="10494104at2759"/>
<evidence type="ECO:0000313" key="2">
    <source>
        <dbReference type="Proteomes" id="UP000625711"/>
    </source>
</evidence>
<dbReference type="AlphaFoldDB" id="A0A834M7Y2"/>